<feature type="compositionally biased region" description="Basic and acidic residues" evidence="1">
    <location>
        <begin position="1"/>
        <end position="10"/>
    </location>
</feature>
<dbReference type="Pfam" id="PF04229">
    <property type="entry name" value="GrpB"/>
    <property type="match status" value="1"/>
</dbReference>
<accession>A0A1D7W7T8</accession>
<gene>
    <name evidence="2" type="ORF">BLSMQ_3403</name>
    <name evidence="3" type="ORF">CIK59_08470</name>
</gene>
<dbReference type="Proteomes" id="UP000094793">
    <property type="component" value="Chromosome"/>
</dbReference>
<dbReference type="PATRIC" id="fig|1703.10.peg.3514"/>
<proteinExistence type="predicted"/>
<protein>
    <submittedName>
        <fullName evidence="2">GrpB domain protein</fullName>
    </submittedName>
    <submittedName>
        <fullName evidence="3">GrpB family protein</fullName>
    </submittedName>
</protein>
<dbReference type="EMBL" id="CP017150">
    <property type="protein sequence ID" value="AOP55103.1"/>
    <property type="molecule type" value="Genomic_DNA"/>
</dbReference>
<dbReference type="KEGG" id="blin:BLSMQ_3403"/>
<evidence type="ECO:0000313" key="3">
    <source>
        <dbReference type="EMBL" id="PCC53809.1"/>
    </source>
</evidence>
<dbReference type="Proteomes" id="UP000217881">
    <property type="component" value="Unassembled WGS sequence"/>
</dbReference>
<dbReference type="SUPFAM" id="SSF81301">
    <property type="entry name" value="Nucleotidyltransferase"/>
    <property type="match status" value="1"/>
</dbReference>
<sequence length="228" mass="25638">MTNMPEKNDGTAESQGAETESLSSELDEIITFHDVDDSDMWVRSGLPRAPIALVDHDSSWNEQYSHLSELILSALGPLALGIEHVGSTSVPGLAAKPIIDIALVVPSPGEEIAYRPHLHSIDFELVIREPAWYQHRMFKHIDAGTGTLLTPLCNLHVFGPRCPEVARMRMFRDRLRSHPDDRDRYQEAKLRSVAKANAAGETVMEYNARKHDVIRDIYRSIFRSAGWN</sequence>
<dbReference type="Gene3D" id="3.30.460.10">
    <property type="entry name" value="Beta Polymerase, domain 2"/>
    <property type="match status" value="1"/>
</dbReference>
<dbReference type="InterPro" id="IPR007344">
    <property type="entry name" value="GrpB/CoaE"/>
</dbReference>
<name>A0A1D7W7T8_BREAU</name>
<dbReference type="eggNOG" id="COG2320">
    <property type="taxonomic scope" value="Bacteria"/>
</dbReference>
<reference evidence="2" key="1">
    <citation type="submission" date="2016-09" db="EMBL/GenBank/DDBJ databases">
        <title>Complete Genome Sequence of Brevibacterium aurantiacum SMQ-1335.</title>
        <authorList>
            <person name="de Melo A.G."/>
            <person name="Labrie S.J."/>
            <person name="Dumaresq J."/>
            <person name="Roberts R.J."/>
            <person name="Tremblay D.M."/>
            <person name="Moineau S."/>
        </authorList>
    </citation>
    <scope>NUCLEOTIDE SEQUENCE</scope>
    <source>
        <strain evidence="2">SMQ-1335</strain>
    </source>
</reference>
<dbReference type="InterPro" id="IPR043519">
    <property type="entry name" value="NT_sf"/>
</dbReference>
<dbReference type="PANTHER" id="PTHR34822">
    <property type="entry name" value="GRPB DOMAIN PROTEIN (AFU_ORTHOLOGUE AFUA_1G01530)"/>
    <property type="match status" value="1"/>
</dbReference>
<feature type="compositionally biased region" description="Polar residues" evidence="1">
    <location>
        <begin position="11"/>
        <end position="23"/>
    </location>
</feature>
<reference evidence="4" key="2">
    <citation type="submission" date="2016-09" db="EMBL/GenBank/DDBJ databases">
        <title>Complete Genome Sequence of Brevibacterium linens SMQ-1335.</title>
        <authorList>
            <person name="de Melo A.G."/>
            <person name="Labrie S.J."/>
            <person name="Dumaresq J."/>
            <person name="Roberts R.J."/>
            <person name="Tremblay D.M."/>
            <person name="Moineau S."/>
        </authorList>
    </citation>
    <scope>NUCLEOTIDE SEQUENCE [LARGE SCALE GENOMIC DNA]</scope>
    <source>
        <strain evidence="4">SMQ-1335</strain>
    </source>
</reference>
<evidence type="ECO:0000256" key="1">
    <source>
        <dbReference type="SAM" id="MobiDB-lite"/>
    </source>
</evidence>
<evidence type="ECO:0000313" key="4">
    <source>
        <dbReference type="Proteomes" id="UP000094793"/>
    </source>
</evidence>
<evidence type="ECO:0000313" key="5">
    <source>
        <dbReference type="Proteomes" id="UP000217881"/>
    </source>
</evidence>
<organism evidence="2 4">
    <name type="scientific">Brevibacterium aurantiacum</name>
    <dbReference type="NCBI Taxonomy" id="273384"/>
    <lineage>
        <taxon>Bacteria</taxon>
        <taxon>Bacillati</taxon>
        <taxon>Actinomycetota</taxon>
        <taxon>Actinomycetes</taxon>
        <taxon>Micrococcales</taxon>
        <taxon>Brevibacteriaceae</taxon>
        <taxon>Brevibacterium</taxon>
    </lineage>
</organism>
<reference evidence="3 5" key="3">
    <citation type="journal article" date="2017" name="Elife">
        <title>Extensive horizontal gene transfer in cheese-associated bacteria.</title>
        <authorList>
            <person name="Bonham K.S."/>
            <person name="Wolfe B.E."/>
            <person name="Dutton R.J."/>
        </authorList>
    </citation>
    <scope>NUCLEOTIDE SEQUENCE [LARGE SCALE GENOMIC DNA]</scope>
    <source>
        <strain evidence="3 5">738_8</strain>
    </source>
</reference>
<evidence type="ECO:0000313" key="2">
    <source>
        <dbReference type="EMBL" id="AOP55103.1"/>
    </source>
</evidence>
<dbReference type="EMBL" id="NRHA01000011">
    <property type="protein sequence ID" value="PCC53809.1"/>
    <property type="molecule type" value="Genomic_DNA"/>
</dbReference>
<feature type="region of interest" description="Disordered" evidence="1">
    <location>
        <begin position="1"/>
        <end position="23"/>
    </location>
</feature>
<dbReference type="PANTHER" id="PTHR34822:SF1">
    <property type="entry name" value="GRPB FAMILY PROTEIN"/>
    <property type="match status" value="1"/>
</dbReference>
<dbReference type="AlphaFoldDB" id="A0A1D7W7T8"/>
<accession>A0A2A3ZQF7</accession>